<feature type="transmembrane region" description="Helical" evidence="2">
    <location>
        <begin position="138"/>
        <end position="154"/>
    </location>
</feature>
<gene>
    <name evidence="3" type="ORF">BT67DRAFT_458168</name>
</gene>
<keyword evidence="2" id="KW-1133">Transmembrane helix</keyword>
<dbReference type="PANTHER" id="PTHR38694:SF1">
    <property type="entry name" value="PEROXIN DOMAIN-CONTAINING PROTEIN"/>
    <property type="match status" value="1"/>
</dbReference>
<evidence type="ECO:0000313" key="3">
    <source>
        <dbReference type="EMBL" id="KAK4131304.1"/>
    </source>
</evidence>
<proteinExistence type="predicted"/>
<reference evidence="3" key="2">
    <citation type="submission" date="2023-05" db="EMBL/GenBank/DDBJ databases">
        <authorList>
            <consortium name="Lawrence Berkeley National Laboratory"/>
            <person name="Steindorff A."/>
            <person name="Hensen N."/>
            <person name="Bonometti L."/>
            <person name="Westerberg I."/>
            <person name="Brannstrom I.O."/>
            <person name="Guillou S."/>
            <person name="Cros-Aarteil S."/>
            <person name="Calhoun S."/>
            <person name="Haridas S."/>
            <person name="Kuo A."/>
            <person name="Mondo S."/>
            <person name="Pangilinan J."/>
            <person name="Riley R."/>
            <person name="Labutti K."/>
            <person name="Andreopoulos B."/>
            <person name="Lipzen A."/>
            <person name="Chen C."/>
            <person name="Yanf M."/>
            <person name="Daum C."/>
            <person name="Ng V."/>
            <person name="Clum A."/>
            <person name="Ohm R."/>
            <person name="Martin F."/>
            <person name="Silar P."/>
            <person name="Natvig D."/>
            <person name="Lalanne C."/>
            <person name="Gautier V."/>
            <person name="Ament-Velasquez S.L."/>
            <person name="Kruys A."/>
            <person name="Hutchinson M.I."/>
            <person name="Powell A.J."/>
            <person name="Barry K."/>
            <person name="Miller A.N."/>
            <person name="Grigoriev I.V."/>
            <person name="Debuchy R."/>
            <person name="Gladieux P."/>
            <person name="Thoren M.H."/>
            <person name="Johannesson H."/>
        </authorList>
    </citation>
    <scope>NUCLEOTIDE SEQUENCE</scope>
    <source>
        <strain evidence="3">CBS 123565</strain>
    </source>
</reference>
<dbReference type="Pfam" id="PF11696">
    <property type="entry name" value="DUF3292"/>
    <property type="match status" value="1"/>
</dbReference>
<feature type="region of interest" description="Disordered" evidence="1">
    <location>
        <begin position="1"/>
        <end position="26"/>
    </location>
</feature>
<name>A0AAN6ZBG0_9PEZI</name>
<evidence type="ECO:0000256" key="1">
    <source>
        <dbReference type="SAM" id="MobiDB-lite"/>
    </source>
</evidence>
<comment type="caution">
    <text evidence="3">The sequence shown here is derived from an EMBL/GenBank/DDBJ whole genome shotgun (WGS) entry which is preliminary data.</text>
</comment>
<dbReference type="AlphaFoldDB" id="A0AAN6ZBG0"/>
<dbReference type="InterPro" id="IPR021709">
    <property type="entry name" value="DUF3292"/>
</dbReference>
<reference evidence="3" key="1">
    <citation type="journal article" date="2023" name="Mol. Phylogenet. Evol.">
        <title>Genome-scale phylogeny and comparative genomics of the fungal order Sordariales.</title>
        <authorList>
            <person name="Hensen N."/>
            <person name="Bonometti L."/>
            <person name="Westerberg I."/>
            <person name="Brannstrom I.O."/>
            <person name="Guillou S."/>
            <person name="Cros-Aarteil S."/>
            <person name="Calhoun S."/>
            <person name="Haridas S."/>
            <person name="Kuo A."/>
            <person name="Mondo S."/>
            <person name="Pangilinan J."/>
            <person name="Riley R."/>
            <person name="LaButti K."/>
            <person name="Andreopoulos B."/>
            <person name="Lipzen A."/>
            <person name="Chen C."/>
            <person name="Yan M."/>
            <person name="Daum C."/>
            <person name="Ng V."/>
            <person name="Clum A."/>
            <person name="Steindorff A."/>
            <person name="Ohm R.A."/>
            <person name="Martin F."/>
            <person name="Silar P."/>
            <person name="Natvig D.O."/>
            <person name="Lalanne C."/>
            <person name="Gautier V."/>
            <person name="Ament-Velasquez S.L."/>
            <person name="Kruys A."/>
            <person name="Hutchinson M.I."/>
            <person name="Powell A.J."/>
            <person name="Barry K."/>
            <person name="Miller A.N."/>
            <person name="Grigoriev I.V."/>
            <person name="Debuchy R."/>
            <person name="Gladieux P."/>
            <person name="Hiltunen Thoren M."/>
            <person name="Johannesson H."/>
        </authorList>
    </citation>
    <scope>NUCLEOTIDE SEQUENCE</scope>
    <source>
        <strain evidence="3">CBS 123565</strain>
    </source>
</reference>
<protein>
    <submittedName>
        <fullName evidence="3">Uncharacterized protein</fullName>
    </submittedName>
</protein>
<feature type="region of interest" description="Disordered" evidence="1">
    <location>
        <begin position="222"/>
        <end position="247"/>
    </location>
</feature>
<accession>A0AAN6ZBG0</accession>
<organism evidence="3 4">
    <name type="scientific">Trichocladium antarcticum</name>
    <dbReference type="NCBI Taxonomy" id="1450529"/>
    <lineage>
        <taxon>Eukaryota</taxon>
        <taxon>Fungi</taxon>
        <taxon>Dikarya</taxon>
        <taxon>Ascomycota</taxon>
        <taxon>Pezizomycotina</taxon>
        <taxon>Sordariomycetes</taxon>
        <taxon>Sordariomycetidae</taxon>
        <taxon>Sordariales</taxon>
        <taxon>Chaetomiaceae</taxon>
        <taxon>Trichocladium</taxon>
    </lineage>
</organism>
<feature type="transmembrane region" description="Helical" evidence="2">
    <location>
        <begin position="360"/>
        <end position="380"/>
    </location>
</feature>
<keyword evidence="2" id="KW-0812">Transmembrane</keyword>
<sequence>MEPSNADTGRGTSIGDYLPIPASDPADVVVEKKPGGLENGQTFSHGLATESQEDHGLAQKDHDKDVVDLGWNEKKQDIAAPLVGGMDNEELWLLVRRFNKQIYHLKATPFPPPGGLDLNIADDEEFSPDKMRANVERLYMTVGIGMLAGVKHIARLRSWRETQRTGCFAAAYLIAWLFDFLVPLLSAVLVGLIGFPECRGILFPPAPVALVDSSTGGLQKPLAGVLGSRDSATGAPENHKGEAVEQEASKLVTEMASVALAGAAGKHPQGDQDDDEESVLDAVPDPTALAGGAADAKVVSTGAQSSNKQNKAKVPMEKALWSKMRPVMHAIGTVADTWERVANALSPIPLFPTEVFRMRLVALLLPSVVLLSFFVTPYMFMKTTSFLFGLAFFGEPLISRGLAWLDRTVPNWQKLLELRKAGSAAARNRLGVIPAQKESGCAGGDGPVEFEGRWGGHRGRVFVCGSGGGLAPVVGFGKGGGGGGGRGRGRDDVVRVGGVGRPDVHPVWSVPVADVVEVRKIGGYGWKAKLVVGWSMERQVKDGLVIATVAGEEYKITAVPLRDELFNRLVAMGGQKWEAW</sequence>
<dbReference type="Proteomes" id="UP001304895">
    <property type="component" value="Unassembled WGS sequence"/>
</dbReference>
<keyword evidence="2" id="KW-0472">Membrane</keyword>
<evidence type="ECO:0000313" key="4">
    <source>
        <dbReference type="Proteomes" id="UP001304895"/>
    </source>
</evidence>
<feature type="compositionally biased region" description="Polar residues" evidence="1">
    <location>
        <begin position="1"/>
        <end position="11"/>
    </location>
</feature>
<keyword evidence="4" id="KW-1185">Reference proteome</keyword>
<evidence type="ECO:0000256" key="2">
    <source>
        <dbReference type="SAM" id="Phobius"/>
    </source>
</evidence>
<dbReference type="PANTHER" id="PTHR38694">
    <property type="entry name" value="CONSERVED EXPRESSED PROTEIN"/>
    <property type="match status" value="1"/>
</dbReference>
<feature type="transmembrane region" description="Helical" evidence="2">
    <location>
        <begin position="174"/>
        <end position="195"/>
    </location>
</feature>
<dbReference type="EMBL" id="MU853426">
    <property type="protein sequence ID" value="KAK4131304.1"/>
    <property type="molecule type" value="Genomic_DNA"/>
</dbReference>